<proteinExistence type="inferred from homology"/>
<dbReference type="InterPro" id="IPR012674">
    <property type="entry name" value="Calycin"/>
</dbReference>
<sequence>TMTSLLKTIYNITNYIRLTNVSGSLDLAVMVIWELKILFVQMSGKWYLAGFATNAQWFLRYKGTMGMGTAMFNAVDGDLDIKSHLKAKRSLMHNLAKKTDVPGKFSRGSLNDMRIVDVKYDEYALVYTVKTIGDSSDAVIKLSTEVQEKFRQFASENGVLPENIVILPKNSDCPSE</sequence>
<evidence type="ECO:0000256" key="1">
    <source>
        <dbReference type="ARBA" id="ARBA00006889"/>
    </source>
</evidence>
<evidence type="ECO:0000313" key="4">
    <source>
        <dbReference type="Proteomes" id="UP000694523"/>
    </source>
</evidence>
<dbReference type="PANTHER" id="PTHR11430">
    <property type="entry name" value="LIPOCALIN"/>
    <property type="match status" value="1"/>
</dbReference>
<dbReference type="Ensembl" id="ENSNMLT00000014620.1">
    <property type="protein sequence ID" value="ENSNMLP00000012969.1"/>
    <property type="gene ID" value="ENSNMLG00000008501.1"/>
</dbReference>
<dbReference type="PANTHER" id="PTHR11430:SF133">
    <property type="entry name" value="LIPOCALIN"/>
    <property type="match status" value="1"/>
</dbReference>
<comment type="similarity">
    <text evidence="1">Belongs to the calycin superfamily. Lipocalin family.</text>
</comment>
<dbReference type="Pfam" id="PF00061">
    <property type="entry name" value="Lipocalin"/>
    <property type="match status" value="1"/>
</dbReference>
<evidence type="ECO:0000313" key="3">
    <source>
        <dbReference type="Ensembl" id="ENSNMLP00000012969.1"/>
    </source>
</evidence>
<organism evidence="3 4">
    <name type="scientific">Neogobius melanostomus</name>
    <name type="common">round goby</name>
    <dbReference type="NCBI Taxonomy" id="47308"/>
    <lineage>
        <taxon>Eukaryota</taxon>
        <taxon>Metazoa</taxon>
        <taxon>Chordata</taxon>
        <taxon>Craniata</taxon>
        <taxon>Vertebrata</taxon>
        <taxon>Euteleostomi</taxon>
        <taxon>Actinopterygii</taxon>
        <taxon>Neopterygii</taxon>
        <taxon>Teleostei</taxon>
        <taxon>Neoteleostei</taxon>
        <taxon>Acanthomorphata</taxon>
        <taxon>Gobiaria</taxon>
        <taxon>Gobiiformes</taxon>
        <taxon>Gobioidei</taxon>
        <taxon>Gobiidae</taxon>
        <taxon>Benthophilinae</taxon>
        <taxon>Neogobiini</taxon>
        <taxon>Neogobius</taxon>
    </lineage>
</organism>
<reference evidence="3" key="2">
    <citation type="submission" date="2025-09" db="UniProtKB">
        <authorList>
            <consortium name="Ensembl"/>
        </authorList>
    </citation>
    <scope>IDENTIFICATION</scope>
</reference>
<dbReference type="InterPro" id="IPR000566">
    <property type="entry name" value="Lipocln_cytosolic_FA-bd_dom"/>
</dbReference>
<keyword evidence="4" id="KW-1185">Reference proteome</keyword>
<dbReference type="Proteomes" id="UP000694523">
    <property type="component" value="Unplaced"/>
</dbReference>
<feature type="domain" description="Lipocalin/cytosolic fatty-acid binding" evidence="2">
    <location>
        <begin position="43"/>
        <end position="169"/>
    </location>
</feature>
<evidence type="ECO:0000259" key="2">
    <source>
        <dbReference type="Pfam" id="PF00061"/>
    </source>
</evidence>
<dbReference type="InterPro" id="IPR002345">
    <property type="entry name" value="Lipocalin"/>
</dbReference>
<dbReference type="AlphaFoldDB" id="A0A8C6T0R4"/>
<dbReference type="Gene3D" id="2.40.128.20">
    <property type="match status" value="1"/>
</dbReference>
<name>A0A8C6T0R4_9GOBI</name>
<dbReference type="SUPFAM" id="SSF50814">
    <property type="entry name" value="Lipocalins"/>
    <property type="match status" value="1"/>
</dbReference>
<dbReference type="GO" id="GO:0036094">
    <property type="term" value="F:small molecule binding"/>
    <property type="evidence" value="ECO:0007669"/>
    <property type="project" value="InterPro"/>
</dbReference>
<reference evidence="3" key="1">
    <citation type="submission" date="2025-08" db="UniProtKB">
        <authorList>
            <consortium name="Ensembl"/>
        </authorList>
    </citation>
    <scope>IDENTIFICATION</scope>
</reference>
<protein>
    <submittedName>
        <fullName evidence="3">Zgc:153704</fullName>
    </submittedName>
</protein>
<accession>A0A8C6T0R4</accession>